<evidence type="ECO:0000256" key="9">
    <source>
        <dbReference type="ARBA" id="ARBA00022777"/>
    </source>
</evidence>
<comment type="function">
    <text evidence="15">Catalyzes the ATP-dependent phosphorylation of the 3-deoxy-D-manno-octulosonic acid (Kdo) residue in Kdo-lipid IV(A) at the 4-OH position.</text>
</comment>
<dbReference type="SUPFAM" id="SSF56112">
    <property type="entry name" value="Protein kinase-like (PK-like)"/>
    <property type="match status" value="1"/>
</dbReference>
<keyword evidence="11 15" id="KW-0448">Lipopolysaccharide biosynthesis</keyword>
<accession>E8LK58</accession>
<dbReference type="InterPro" id="IPR011009">
    <property type="entry name" value="Kinase-like_dom_sf"/>
</dbReference>
<dbReference type="GO" id="GO:0016773">
    <property type="term" value="F:phosphotransferase activity, alcohol group as acceptor"/>
    <property type="evidence" value="ECO:0007669"/>
    <property type="project" value="UniProtKB-UniRule"/>
</dbReference>
<keyword evidence="6 15" id="KW-0997">Cell inner membrane</keyword>
<dbReference type="Gene3D" id="1.10.510.10">
    <property type="entry name" value="Transferase(Phosphotransferase) domain 1"/>
    <property type="match status" value="1"/>
</dbReference>
<keyword evidence="8 15" id="KW-0547">Nucleotide-binding</keyword>
<dbReference type="HAMAP" id="MF_00521">
    <property type="entry name" value="KDO_kinase"/>
    <property type="match status" value="1"/>
</dbReference>
<comment type="pathway">
    <text evidence="2 15">Bacterial outer membrane biogenesis; LPS core biosynthesis.</text>
</comment>
<dbReference type="eggNOG" id="COG3642">
    <property type="taxonomic scope" value="Bacteria"/>
</dbReference>
<dbReference type="InterPro" id="IPR022826">
    <property type="entry name" value="KDO_kinase"/>
</dbReference>
<proteinExistence type="inferred from homology"/>
<comment type="caution">
    <text evidence="16">The sequence shown here is derived from an EMBL/GenBank/DDBJ whole genome shotgun (WGS) entry which is preliminary data.</text>
</comment>
<keyword evidence="5 15" id="KW-1003">Cell membrane</keyword>
<keyword evidence="17" id="KW-1185">Reference proteome</keyword>
<evidence type="ECO:0000256" key="2">
    <source>
        <dbReference type="ARBA" id="ARBA00004713"/>
    </source>
</evidence>
<evidence type="ECO:0000256" key="13">
    <source>
        <dbReference type="ARBA" id="ARBA00029511"/>
    </source>
</evidence>
<protein>
    <recommendedName>
        <fullName evidence="13 15">3-deoxy-D-manno-octulosonic acid kinase</fullName>
        <shortName evidence="15">Kdo kinase</shortName>
        <ecNumber evidence="4 15">2.7.1.166</ecNumber>
    </recommendedName>
</protein>
<sequence length="243" mass="27586">MTEQVVFKNAKFITADDFSLPYKSAAELNRLFSLDFIKKNAAALSFKGGRGQTALFSLSGEDLVLRQYLRGGLWGKLMHDKFFIASHDAHRAFDEFILLVRLKAKGLPVPEPVAAKEEKSGLFLRNYIIIKQIKNCADLSYVIKNRHLSADEFIRIGSTLKRFFDEGVLHTDLNIRNILLDNKGDVYVIDFDKCKITDLGRQDKEAMLARLLRSFNKEVRITANAAYFKESDFALLKEAALAD</sequence>
<evidence type="ECO:0000256" key="11">
    <source>
        <dbReference type="ARBA" id="ARBA00022985"/>
    </source>
</evidence>
<dbReference type="Pfam" id="PF06293">
    <property type="entry name" value="Kdo"/>
    <property type="match status" value="1"/>
</dbReference>
<comment type="subcellular location">
    <subcellularLocation>
        <location evidence="1 15">Cell inner membrane</location>
        <topology evidence="1 15">Peripheral membrane protein</topology>
        <orientation evidence="1 15">Cytoplasmic side</orientation>
    </subcellularLocation>
</comment>
<gene>
    <name evidence="15" type="primary">kdkA</name>
    <name evidence="16" type="ORF">HMPREF9444_01095</name>
</gene>
<keyword evidence="7 15" id="KW-0808">Transferase</keyword>
<reference evidence="16 17" key="1">
    <citation type="submission" date="2011-01" db="EMBL/GenBank/DDBJ databases">
        <authorList>
            <person name="Weinstock G."/>
            <person name="Sodergren E."/>
            <person name="Clifton S."/>
            <person name="Fulton L."/>
            <person name="Fulton B."/>
            <person name="Courtney L."/>
            <person name="Fronick C."/>
            <person name="Harrison M."/>
            <person name="Strong C."/>
            <person name="Farmer C."/>
            <person name="Delahaunty K."/>
            <person name="Markovic C."/>
            <person name="Hall O."/>
            <person name="Minx P."/>
            <person name="Tomlinson C."/>
            <person name="Mitreva M."/>
            <person name="Hou S."/>
            <person name="Chen J."/>
            <person name="Wollam A."/>
            <person name="Pepin K.H."/>
            <person name="Johnson M."/>
            <person name="Bhonagiri V."/>
            <person name="Zhang X."/>
            <person name="Suruliraj S."/>
            <person name="Warren W."/>
            <person name="Chinwalla A."/>
            <person name="Mardis E.R."/>
            <person name="Wilson R.K."/>
        </authorList>
    </citation>
    <scope>NUCLEOTIDE SEQUENCE [LARGE SCALE GENOMIC DNA]</scope>
    <source>
        <strain evidence="17">DSM 22608 / JCM 16073 / KCTC 15190 / YIT 12066</strain>
    </source>
</reference>
<keyword evidence="9 15" id="KW-0418">Kinase</keyword>
<evidence type="ECO:0000256" key="12">
    <source>
        <dbReference type="ARBA" id="ARBA00023136"/>
    </source>
</evidence>
<evidence type="ECO:0000313" key="16">
    <source>
        <dbReference type="EMBL" id="EFY07055.1"/>
    </source>
</evidence>
<evidence type="ECO:0000313" key="17">
    <source>
        <dbReference type="Proteomes" id="UP000018458"/>
    </source>
</evidence>
<dbReference type="EMBL" id="AEVO01000052">
    <property type="protein sequence ID" value="EFY07055.1"/>
    <property type="molecule type" value="Genomic_DNA"/>
</dbReference>
<dbReference type="Proteomes" id="UP000018458">
    <property type="component" value="Unassembled WGS sequence"/>
</dbReference>
<dbReference type="GO" id="GO:0005524">
    <property type="term" value="F:ATP binding"/>
    <property type="evidence" value="ECO:0007669"/>
    <property type="project" value="UniProtKB-UniRule"/>
</dbReference>
<evidence type="ECO:0000256" key="7">
    <source>
        <dbReference type="ARBA" id="ARBA00022679"/>
    </source>
</evidence>
<name>E8LK58_SUCHY</name>
<dbReference type="EC" id="2.7.1.166" evidence="4 15"/>
<evidence type="ECO:0000256" key="14">
    <source>
        <dbReference type="ARBA" id="ARBA00034417"/>
    </source>
</evidence>
<organism evidence="16 17">
    <name type="scientific">Succinatimonas hippei (strain DSM 22608 / JCM 16073 / KCTC 15190 / YIT 12066)</name>
    <dbReference type="NCBI Taxonomy" id="762983"/>
    <lineage>
        <taxon>Bacteria</taxon>
        <taxon>Pseudomonadati</taxon>
        <taxon>Pseudomonadota</taxon>
        <taxon>Gammaproteobacteria</taxon>
        <taxon>Aeromonadales</taxon>
        <taxon>Succinivibrionaceae</taxon>
        <taxon>Succinatimonas</taxon>
    </lineage>
</organism>
<evidence type="ECO:0000256" key="10">
    <source>
        <dbReference type="ARBA" id="ARBA00022840"/>
    </source>
</evidence>
<evidence type="ECO:0000256" key="6">
    <source>
        <dbReference type="ARBA" id="ARBA00022519"/>
    </source>
</evidence>
<dbReference type="AlphaFoldDB" id="E8LK58"/>
<comment type="catalytic activity">
    <reaction evidence="14 15">
        <text>an alpha-Kdo-(2-&gt;6)-lipid IVA + ATP = a 4-O-phospho-alpha-Kdo-(2-&gt;6)-lipid IVA + ADP + H(+)</text>
        <dbReference type="Rhea" id="RHEA:74271"/>
        <dbReference type="ChEBI" id="CHEBI:15378"/>
        <dbReference type="ChEBI" id="CHEBI:30616"/>
        <dbReference type="ChEBI" id="CHEBI:176428"/>
        <dbReference type="ChEBI" id="CHEBI:193140"/>
        <dbReference type="ChEBI" id="CHEBI:456216"/>
        <dbReference type="EC" id="2.7.1.166"/>
    </reaction>
</comment>
<evidence type="ECO:0000256" key="8">
    <source>
        <dbReference type="ARBA" id="ARBA00022741"/>
    </source>
</evidence>
<evidence type="ECO:0000256" key="15">
    <source>
        <dbReference type="HAMAP-Rule" id="MF_00521"/>
    </source>
</evidence>
<dbReference type="RefSeq" id="WP_009143296.1">
    <property type="nucleotide sequence ID" value="NZ_GL830989.1"/>
</dbReference>
<evidence type="ECO:0000256" key="1">
    <source>
        <dbReference type="ARBA" id="ARBA00004515"/>
    </source>
</evidence>
<dbReference type="OrthoDB" id="6854449at2"/>
<evidence type="ECO:0000256" key="3">
    <source>
        <dbReference type="ARBA" id="ARBA00010327"/>
    </source>
</evidence>
<evidence type="ECO:0000256" key="4">
    <source>
        <dbReference type="ARBA" id="ARBA00011988"/>
    </source>
</evidence>
<keyword evidence="12 15" id="KW-0472">Membrane</keyword>
<keyword evidence="10 15" id="KW-0067">ATP-binding</keyword>
<dbReference type="HOGENOM" id="CLU_094226_0_0_6"/>
<dbReference type="NCBIfam" id="NF002475">
    <property type="entry name" value="PRK01723.1"/>
    <property type="match status" value="1"/>
</dbReference>
<evidence type="ECO:0000256" key="5">
    <source>
        <dbReference type="ARBA" id="ARBA00022475"/>
    </source>
</evidence>
<feature type="active site" evidence="15">
    <location>
        <position position="172"/>
    </location>
</feature>
<dbReference type="STRING" id="762983.HMPREF9444_01095"/>
<comment type="similarity">
    <text evidence="3 15">Belongs to the protein kinase superfamily. KdkA/RfaP family.</text>
</comment>
<dbReference type="GO" id="GO:0005886">
    <property type="term" value="C:plasma membrane"/>
    <property type="evidence" value="ECO:0007669"/>
    <property type="project" value="UniProtKB-SubCell"/>
</dbReference>
<dbReference type="UniPathway" id="UPA00958"/>
<dbReference type="GO" id="GO:0016301">
    <property type="term" value="F:kinase activity"/>
    <property type="evidence" value="ECO:0007669"/>
    <property type="project" value="UniProtKB-KW"/>
</dbReference>
<dbReference type="GO" id="GO:0009244">
    <property type="term" value="P:lipopolysaccharide core region biosynthetic process"/>
    <property type="evidence" value="ECO:0007669"/>
    <property type="project" value="UniProtKB-UniRule"/>
</dbReference>